<evidence type="ECO:0000256" key="1">
    <source>
        <dbReference type="SAM" id="MobiDB-lite"/>
    </source>
</evidence>
<dbReference type="Pfam" id="PF01136">
    <property type="entry name" value="Peptidase_U32"/>
    <property type="match status" value="1"/>
</dbReference>
<evidence type="ECO:0000313" key="2">
    <source>
        <dbReference type="EMBL" id="VAW40224.1"/>
    </source>
</evidence>
<feature type="region of interest" description="Disordered" evidence="1">
    <location>
        <begin position="459"/>
        <end position="482"/>
    </location>
</feature>
<gene>
    <name evidence="2" type="ORF">MNBD_DELTA04-1650</name>
</gene>
<dbReference type="InterPro" id="IPR001539">
    <property type="entry name" value="Peptidase_U32"/>
</dbReference>
<organism evidence="2">
    <name type="scientific">hydrothermal vent metagenome</name>
    <dbReference type="NCBI Taxonomy" id="652676"/>
    <lineage>
        <taxon>unclassified sequences</taxon>
        <taxon>metagenomes</taxon>
        <taxon>ecological metagenomes</taxon>
    </lineage>
</organism>
<reference evidence="2" key="1">
    <citation type="submission" date="2018-06" db="EMBL/GenBank/DDBJ databases">
        <authorList>
            <person name="Zhirakovskaya E."/>
        </authorList>
    </citation>
    <scope>NUCLEOTIDE SEQUENCE</scope>
</reference>
<accession>A0A3B0W962</accession>
<protein>
    <submittedName>
        <fullName evidence="2">Peptidase, U32 family large subunit [C1]</fullName>
    </submittedName>
</protein>
<name>A0A3B0W962_9ZZZZ</name>
<dbReference type="PANTHER" id="PTHR30217:SF10">
    <property type="entry name" value="23S RRNA 5-HYDROXYCYTIDINE C2501 SYNTHASE"/>
    <property type="match status" value="1"/>
</dbReference>
<dbReference type="AlphaFoldDB" id="A0A3B0W962"/>
<sequence>MELLAPAGSLAAFEAALAEGADAVYVGAPGFNARALASDFSFAEMAAMIDLAHRSGKKLYVAMNSLVREDEIGRAVEALSLFARLQPDALIIQDLGLLYIARRFFPSLVLHASTLMSVHNSLAADRFTAMGFDRVVLARELTIEEIGTISRRSRAELEIFVHGAMCFSYSGLCMFSSLHGGRSSLRGKCVQPCRRRYGWQQKKKGHGPATGAGKGGGYLFSMNDLCGIDLLPELQAAGVTSLKIEGRLKSVEYVRKTVRAYRLALDVLDRPRPERAQVLAAAHHLLDQAMGRKRSTGYFLDSRPAAAVTPALSGNTGLPLGRVERLEGGRPQDGGNKTILHVTLLGPVAVGDRLRLHDERTGERQSFTLRSLLAAGEAVQHAAAGQKVRIVVTGGFKTGTRGVFHGSLFLVDVTSRRGGERPGRQLQTLVGRKKMIPERRRVERILSELPWQPDRVRKVRQPVERHPGRGRKKQQQPAARRPPEWWIRVKSLSAVGQRFPVRPFRFLVPVNKENLAGRAGGGKARTMQARIVWILPPVIQEGRLDWYRRAVVQLLQAGAGEFQLGHWSQAGLFAGASTKSGGPPVRLYGDYTMNVLNSAALLAAQDLGLAGVLFALETDRDNMAAALSHFAAAGRKRGRGSARMKIGMFVYGRPPLFTSRLDSVHFSYGRPFVSPMAERFILDHEDGLTHARPVPPFSLLDHAAAIQELGANYLVLDLGTGQFKSELRTLASLLRGQGRKPQVLAGNFQGHLL</sequence>
<proteinExistence type="predicted"/>
<dbReference type="EMBL" id="UOEY01000098">
    <property type="protein sequence ID" value="VAW40224.1"/>
    <property type="molecule type" value="Genomic_DNA"/>
</dbReference>
<dbReference type="PANTHER" id="PTHR30217">
    <property type="entry name" value="PEPTIDASE U32 FAMILY"/>
    <property type="match status" value="1"/>
</dbReference>
<dbReference type="InterPro" id="IPR051454">
    <property type="entry name" value="RNA/ubiquinone_mod_enzymes"/>
</dbReference>